<dbReference type="Pfam" id="PF04402">
    <property type="entry name" value="SIMPL"/>
    <property type="match status" value="1"/>
</dbReference>
<accession>A0A6J6DK23</accession>
<name>A0A6J6DK23_9ZZZZ</name>
<evidence type="ECO:0000313" key="1">
    <source>
        <dbReference type="EMBL" id="CAB4562423.1"/>
    </source>
</evidence>
<sequence>MTIKKFAGIVAIVVIALLVLRSCGDGRGMMGDFDGNYVRDSSTQGVTVQATGTIKVVPDGVSFNFAVSVLAQSSETAMSDASASAEKVRAALDAAGVAEDDIATQNISVYPEYASSSTGTQTLSGYRAQQVFTVTLRDTAKAGEVVDSVIAAGGNSLQVYGVTPTLLDTDAAVAEAREAAIKSAKEKAKDYAGLVDEDLGSVVYVTEINSPSSPVPLMVGDAGSAELSMTKTVVNLGTQEVSVTVEVRWSLED</sequence>
<dbReference type="EMBL" id="CAEZTL010000009">
    <property type="protein sequence ID" value="CAB4562423.1"/>
    <property type="molecule type" value="Genomic_DNA"/>
</dbReference>
<gene>
    <name evidence="1" type="ORF">UFOPK1683_00197</name>
</gene>
<dbReference type="PANTHER" id="PTHR34387:SF1">
    <property type="entry name" value="PERIPLASMIC IMMUNOGENIC PROTEIN"/>
    <property type="match status" value="1"/>
</dbReference>
<dbReference type="Gene3D" id="3.30.110.170">
    <property type="entry name" value="Protein of unknown function (DUF541), domain 1"/>
    <property type="match status" value="1"/>
</dbReference>
<organism evidence="1">
    <name type="scientific">freshwater metagenome</name>
    <dbReference type="NCBI Taxonomy" id="449393"/>
    <lineage>
        <taxon>unclassified sequences</taxon>
        <taxon>metagenomes</taxon>
        <taxon>ecological metagenomes</taxon>
    </lineage>
</organism>
<reference evidence="1" key="1">
    <citation type="submission" date="2020-05" db="EMBL/GenBank/DDBJ databases">
        <authorList>
            <person name="Chiriac C."/>
            <person name="Salcher M."/>
            <person name="Ghai R."/>
            <person name="Kavagutti S V."/>
        </authorList>
    </citation>
    <scope>NUCLEOTIDE SEQUENCE</scope>
</reference>
<dbReference type="PANTHER" id="PTHR34387">
    <property type="entry name" value="SLR1258 PROTEIN"/>
    <property type="match status" value="1"/>
</dbReference>
<dbReference type="GO" id="GO:0006974">
    <property type="term" value="P:DNA damage response"/>
    <property type="evidence" value="ECO:0007669"/>
    <property type="project" value="TreeGrafter"/>
</dbReference>
<dbReference type="InterPro" id="IPR052022">
    <property type="entry name" value="26kDa_periplasmic_antigen"/>
</dbReference>
<proteinExistence type="predicted"/>
<dbReference type="InterPro" id="IPR007497">
    <property type="entry name" value="SIMPL/DUF541"/>
</dbReference>
<dbReference type="AlphaFoldDB" id="A0A6J6DK23"/>
<dbReference type="Gene3D" id="3.30.70.2970">
    <property type="entry name" value="Protein of unknown function (DUF541), domain 2"/>
    <property type="match status" value="1"/>
</dbReference>
<protein>
    <submittedName>
        <fullName evidence="1">Unannotated protein</fullName>
    </submittedName>
</protein>